<reference evidence="2 3" key="1">
    <citation type="submission" date="2015-01" db="EMBL/GenBank/DDBJ databases">
        <title>Evolution of Trichinella species and genotypes.</title>
        <authorList>
            <person name="Korhonen P.K."/>
            <person name="Edoardo P."/>
            <person name="Giuseppe L.R."/>
            <person name="Gasser R.B."/>
        </authorList>
    </citation>
    <scope>NUCLEOTIDE SEQUENCE [LARGE SCALE GENOMIC DNA]</scope>
    <source>
        <strain evidence="2">ISS2496</strain>
    </source>
</reference>
<feature type="transmembrane region" description="Helical" evidence="1">
    <location>
        <begin position="16"/>
        <end position="35"/>
    </location>
</feature>
<dbReference type="Proteomes" id="UP000054783">
    <property type="component" value="Unassembled WGS sequence"/>
</dbReference>
<sequence length="64" mass="7201">MNASIERNNNHQLTTIYISATIFRFVSSFVLLFSAQIQIVCSRILLHLFFQPDLLSISTIVGAS</sequence>
<evidence type="ECO:0000313" key="3">
    <source>
        <dbReference type="Proteomes" id="UP000054783"/>
    </source>
</evidence>
<organism evidence="2 3">
    <name type="scientific">Trichinella patagoniensis</name>
    <dbReference type="NCBI Taxonomy" id="990121"/>
    <lineage>
        <taxon>Eukaryota</taxon>
        <taxon>Metazoa</taxon>
        <taxon>Ecdysozoa</taxon>
        <taxon>Nematoda</taxon>
        <taxon>Enoplea</taxon>
        <taxon>Dorylaimia</taxon>
        <taxon>Trichinellida</taxon>
        <taxon>Trichinellidae</taxon>
        <taxon>Trichinella</taxon>
    </lineage>
</organism>
<name>A0A0V1ABT8_9BILA</name>
<comment type="caution">
    <text evidence="2">The sequence shown here is derived from an EMBL/GenBank/DDBJ whole genome shotgun (WGS) entry which is preliminary data.</text>
</comment>
<proteinExistence type="predicted"/>
<keyword evidence="1" id="KW-1133">Transmembrane helix</keyword>
<protein>
    <submittedName>
        <fullName evidence="2">Uncharacterized protein</fullName>
    </submittedName>
</protein>
<evidence type="ECO:0000256" key="1">
    <source>
        <dbReference type="SAM" id="Phobius"/>
    </source>
</evidence>
<evidence type="ECO:0000313" key="2">
    <source>
        <dbReference type="EMBL" id="KRY22221.1"/>
    </source>
</evidence>
<gene>
    <name evidence="2" type="ORF">T12_3468</name>
</gene>
<dbReference type="AlphaFoldDB" id="A0A0V1ABT8"/>
<keyword evidence="1" id="KW-0472">Membrane</keyword>
<keyword evidence="3" id="KW-1185">Reference proteome</keyword>
<accession>A0A0V1ABT8</accession>
<dbReference type="EMBL" id="JYDQ01000011">
    <property type="protein sequence ID" value="KRY22221.1"/>
    <property type="molecule type" value="Genomic_DNA"/>
</dbReference>
<keyword evidence="1" id="KW-0812">Transmembrane</keyword>